<evidence type="ECO:0000259" key="4">
    <source>
        <dbReference type="Pfam" id="PF17853"/>
    </source>
</evidence>
<dbReference type="InterPro" id="IPR012914">
    <property type="entry name" value="PucR_dom"/>
</dbReference>
<dbReference type="Pfam" id="PF13556">
    <property type="entry name" value="HTH_30"/>
    <property type="match status" value="1"/>
</dbReference>
<organism evidence="5 6">
    <name type="scientific">Saccharopolyspora cebuensis</name>
    <dbReference type="NCBI Taxonomy" id="418759"/>
    <lineage>
        <taxon>Bacteria</taxon>
        <taxon>Bacillati</taxon>
        <taxon>Actinomycetota</taxon>
        <taxon>Actinomycetes</taxon>
        <taxon>Pseudonocardiales</taxon>
        <taxon>Pseudonocardiaceae</taxon>
        <taxon>Saccharopolyspora</taxon>
    </lineage>
</organism>
<dbReference type="InterPro" id="IPR051448">
    <property type="entry name" value="CdaR-like_regulators"/>
</dbReference>
<dbReference type="Pfam" id="PF07905">
    <property type="entry name" value="PucR"/>
    <property type="match status" value="1"/>
</dbReference>
<accession>A0ABV4CG99</accession>
<protein>
    <submittedName>
        <fullName evidence="5">PucR family transcriptional regulator</fullName>
    </submittedName>
</protein>
<evidence type="ECO:0000259" key="3">
    <source>
        <dbReference type="Pfam" id="PF13556"/>
    </source>
</evidence>
<dbReference type="PANTHER" id="PTHR33744">
    <property type="entry name" value="CARBOHYDRATE DIACID REGULATOR"/>
    <property type="match status" value="1"/>
</dbReference>
<dbReference type="EMBL" id="JBGEHV010000008">
    <property type="protein sequence ID" value="MEY8039087.1"/>
    <property type="molecule type" value="Genomic_DNA"/>
</dbReference>
<comment type="similarity">
    <text evidence="1">Belongs to the CdaR family.</text>
</comment>
<evidence type="ECO:0000313" key="5">
    <source>
        <dbReference type="EMBL" id="MEY8039087.1"/>
    </source>
</evidence>
<feature type="domain" description="PucR C-terminal helix-turn-helix" evidence="3">
    <location>
        <begin position="422"/>
        <end position="480"/>
    </location>
</feature>
<gene>
    <name evidence="5" type="ORF">AB8O55_06730</name>
</gene>
<comment type="caution">
    <text evidence="5">The sequence shown here is derived from an EMBL/GenBank/DDBJ whole genome shotgun (WGS) entry which is preliminary data.</text>
</comment>
<dbReference type="RefSeq" id="WP_345363560.1">
    <property type="nucleotide sequence ID" value="NZ_BAABII010000010.1"/>
</dbReference>
<proteinExistence type="inferred from homology"/>
<name>A0ABV4CG99_9PSEU</name>
<dbReference type="InterPro" id="IPR025736">
    <property type="entry name" value="PucR_C-HTH_dom"/>
</dbReference>
<dbReference type="PANTHER" id="PTHR33744:SF1">
    <property type="entry name" value="DNA-BINDING TRANSCRIPTIONAL ACTIVATOR ADER"/>
    <property type="match status" value="1"/>
</dbReference>
<keyword evidence="6" id="KW-1185">Reference proteome</keyword>
<evidence type="ECO:0000256" key="1">
    <source>
        <dbReference type="ARBA" id="ARBA00006754"/>
    </source>
</evidence>
<dbReference type="Pfam" id="PF17853">
    <property type="entry name" value="GGDEF_2"/>
    <property type="match status" value="1"/>
</dbReference>
<evidence type="ECO:0000313" key="6">
    <source>
        <dbReference type="Proteomes" id="UP001564626"/>
    </source>
</evidence>
<sequence length="500" mass="54052">MPIPLRDALRHPGLAPAEPVLVTGRDDPLVRWVHSSEVLELAKLLRGGELVLTAGLVLAAAGESRQRRYVRELVARKVAAVAIETDGSIPFPVVDEARRLGFALIRLTRTVPFVAISEHLNGELVDESVRRLRLADSLSDELSRRLTEGGELRDLVDALAARLRAGVSVLDGGESVLAEAAPEEGAPENGAVPSEADHLAPIAVRQVVTATLRIRPGPRTDPAMLAAALDRAPHSLALSLLRSRAADLDDGAARAFFDALEDRAPVPLAPLLATTPLHREQHFAAVVTADRGRSGVVEQVARKRGWAVLSRASSEELLSVVGLPGDDPDGARRTLVDDLREAGGHERIAVGPLARDVERLPHSAREAGRCLDFPAAEPVVDAATWAVERLVSRLGDHDALLDFIDEHLGPLFDQPPPVRDRLLTTLTAFFDCSTNKTATAQRLHLQRQTLYQRLDRLSEHLGQDVTAAESAPALHLALRLRQAMSSLPPHRRPNLTGDEP</sequence>
<feature type="domain" description="CdaR GGDEF-like" evidence="4">
    <location>
        <begin position="280"/>
        <end position="372"/>
    </location>
</feature>
<dbReference type="Proteomes" id="UP001564626">
    <property type="component" value="Unassembled WGS sequence"/>
</dbReference>
<dbReference type="InterPro" id="IPR041522">
    <property type="entry name" value="CdaR_GGDEF"/>
</dbReference>
<evidence type="ECO:0000259" key="2">
    <source>
        <dbReference type="Pfam" id="PF07905"/>
    </source>
</evidence>
<dbReference type="InterPro" id="IPR042070">
    <property type="entry name" value="PucR_C-HTH_sf"/>
</dbReference>
<dbReference type="Gene3D" id="1.10.10.2840">
    <property type="entry name" value="PucR C-terminal helix-turn-helix domain"/>
    <property type="match status" value="1"/>
</dbReference>
<feature type="domain" description="Purine catabolism PurC-like" evidence="2">
    <location>
        <begin position="8"/>
        <end position="121"/>
    </location>
</feature>
<reference evidence="5 6" key="1">
    <citation type="submission" date="2024-08" db="EMBL/GenBank/DDBJ databases">
        <title>Genome mining of Saccharopolyspora cebuensis PGLac3 from Nigerian medicinal plant.</title>
        <authorList>
            <person name="Ezeobiora C.E."/>
            <person name="Igbokwe N.H."/>
            <person name="Amin D.H."/>
            <person name="Mendie U.E."/>
        </authorList>
    </citation>
    <scope>NUCLEOTIDE SEQUENCE [LARGE SCALE GENOMIC DNA]</scope>
    <source>
        <strain evidence="5 6">PGLac3</strain>
    </source>
</reference>